<feature type="compositionally biased region" description="Low complexity" evidence="1">
    <location>
        <begin position="15"/>
        <end position="47"/>
    </location>
</feature>
<evidence type="ECO:0008006" key="4">
    <source>
        <dbReference type="Google" id="ProtNLM"/>
    </source>
</evidence>
<dbReference type="Proteomes" id="UP001054902">
    <property type="component" value="Unassembled WGS sequence"/>
</dbReference>
<evidence type="ECO:0000313" key="2">
    <source>
        <dbReference type="EMBL" id="GFH47454.1"/>
    </source>
</evidence>
<evidence type="ECO:0000313" key="3">
    <source>
        <dbReference type="Proteomes" id="UP001054902"/>
    </source>
</evidence>
<dbReference type="EMBL" id="BLLK01000023">
    <property type="protein sequence ID" value="GFH47454.1"/>
    <property type="molecule type" value="Genomic_DNA"/>
</dbReference>
<name>A0AAD3CKQ5_9STRA</name>
<feature type="region of interest" description="Disordered" evidence="1">
    <location>
        <begin position="1"/>
        <end position="59"/>
    </location>
</feature>
<organism evidence="2 3">
    <name type="scientific">Chaetoceros tenuissimus</name>
    <dbReference type="NCBI Taxonomy" id="426638"/>
    <lineage>
        <taxon>Eukaryota</taxon>
        <taxon>Sar</taxon>
        <taxon>Stramenopiles</taxon>
        <taxon>Ochrophyta</taxon>
        <taxon>Bacillariophyta</taxon>
        <taxon>Coscinodiscophyceae</taxon>
        <taxon>Chaetocerotophycidae</taxon>
        <taxon>Chaetocerotales</taxon>
        <taxon>Chaetocerotaceae</taxon>
        <taxon>Chaetoceros</taxon>
    </lineage>
</organism>
<reference evidence="2 3" key="1">
    <citation type="journal article" date="2021" name="Sci. Rep.">
        <title>The genome of the diatom Chaetoceros tenuissimus carries an ancient integrated fragment of an extant virus.</title>
        <authorList>
            <person name="Hongo Y."/>
            <person name="Kimura K."/>
            <person name="Takaki Y."/>
            <person name="Yoshida Y."/>
            <person name="Baba S."/>
            <person name="Kobayashi G."/>
            <person name="Nagasaki K."/>
            <person name="Hano T."/>
            <person name="Tomaru Y."/>
        </authorList>
    </citation>
    <scope>NUCLEOTIDE SEQUENCE [LARGE SCALE GENOMIC DNA]</scope>
    <source>
        <strain evidence="2 3">NIES-3715</strain>
    </source>
</reference>
<keyword evidence="3" id="KW-1185">Reference proteome</keyword>
<comment type="caution">
    <text evidence="2">The sequence shown here is derived from an EMBL/GenBank/DDBJ whole genome shotgun (WGS) entry which is preliminary data.</text>
</comment>
<feature type="compositionally biased region" description="Polar residues" evidence="1">
    <location>
        <begin position="1"/>
        <end position="13"/>
    </location>
</feature>
<accession>A0AAD3CKQ5</accession>
<evidence type="ECO:0000256" key="1">
    <source>
        <dbReference type="SAM" id="MobiDB-lite"/>
    </source>
</evidence>
<sequence>MISLSKPSVSPTERPTVSSMPSSTPSVIPSSQPTSVPSSQPSMLPSSEPSPVPSSQPTCNHYYEIHRLQNKNEASQLYFSKQRYQPRLRSRMQSSTSKTLFNDYGCFYHDKELRWKSFLQNELSSSTGSDYPSDQAQDCYDLCETKHFAITSTKCYCYFDPPTQRINIESCAEVKDTCLDPEVMIDAYMKIETNDSCSQEKTKAVRNYFVEEDDAPFSYDIVSNTFRSSPFELSKDECGTNIYEVQTEKSSGSSTLTTTSKSITEYAESSRSHTSLSIASSISGSGKLWGIAEVSADLSASADKEVNSLMKSSGADSLGSRVYTSFIVERLAEIKIHDFDNKMNFVTFSDQFGRLLRDYRDNGYDISKAKEIFNKYGMFIVERGLFGGYREVKATVNDPRSVAMDQASLILKNALSYQRKQKYQHLEILFPVVRM</sequence>
<gene>
    <name evidence="2" type="ORF">CTEN210_03929</name>
</gene>
<dbReference type="AlphaFoldDB" id="A0AAD3CKQ5"/>
<proteinExistence type="predicted"/>
<protein>
    <recommendedName>
        <fullName evidence="4">MACPF domain-containing protein</fullName>
    </recommendedName>
</protein>